<dbReference type="RefSeq" id="WP_167928995.1">
    <property type="nucleotide sequence ID" value="NZ_JAATVY010000045.1"/>
</dbReference>
<dbReference type="Gene3D" id="3.40.50.720">
    <property type="entry name" value="NAD(P)-binding Rossmann-like Domain"/>
    <property type="match status" value="1"/>
</dbReference>
<dbReference type="SMART" id="SM00997">
    <property type="entry name" value="AdoHcyase_NAD"/>
    <property type="match status" value="1"/>
</dbReference>
<evidence type="ECO:0000256" key="2">
    <source>
        <dbReference type="ARBA" id="ARBA00007122"/>
    </source>
</evidence>
<dbReference type="PANTHER" id="PTHR23420:SF0">
    <property type="entry name" value="ADENOSYLHOMOCYSTEINASE"/>
    <property type="match status" value="1"/>
</dbReference>
<dbReference type="InterPro" id="IPR006140">
    <property type="entry name" value="D-isomer_DH_NAD-bd"/>
</dbReference>
<dbReference type="SUPFAM" id="SSF52283">
    <property type="entry name" value="Formate/glycerate dehydrogenase catalytic domain-like"/>
    <property type="match status" value="1"/>
</dbReference>
<evidence type="ECO:0000313" key="6">
    <source>
        <dbReference type="EMBL" id="NJC74090.1"/>
    </source>
</evidence>
<accession>A0ABX0Y9J9</accession>
<evidence type="ECO:0000256" key="4">
    <source>
        <dbReference type="ARBA" id="ARBA00023027"/>
    </source>
</evidence>
<comment type="caution">
    <text evidence="6">The sequence shown here is derived from an EMBL/GenBank/DDBJ whole genome shotgun (WGS) entry which is preliminary data.</text>
</comment>
<sequence length="511" mass="54522">MTSTLAPPLPLIDRRRTSAPTVATVTVGAGPADRADLVAQVVDAIAAIVGVTAQVGDGSDRRLTLAGEATVRVSAAAPTRPEAYPCPSTVVSVVIDDPGQLTDGLLCEVAAAVDRIGFTDGELRQLREQLPLTATMPAYLPARRLVDIAPVLTVHHMTDFLVMVEAIQAMGVPPEAITVIDKGYRYRHTHRVDAHLRRAGITVWPWTAIAAGLDDHIRRARALGRAGLLVDDGGYTLPVLLTQRPDLAGAFVGLVEQTTSGITKLAPFAGAIPMPVFSVAESRLKATIESYGVADAAVRNILALLPHEKFEGQSALVLGFGRIGEQIAEILRSRRMRVAVYDAAIVRLVAAHERGFTTARSLVELLRRHRPPLIVGSTGRTSLRGEHAAALARDCYLVSTTSRTTEFALDELVEEARSVTDAGVLGVRLQLPHGPVATVVGDGYPINFHYAESLPNKYADLVLASLLVGAATLAQPTRGGLVAGHNVARTDEILESCGLLERYYARFAASW</sequence>
<dbReference type="InterPro" id="IPR015878">
    <property type="entry name" value="Ado_hCys_hydrolase_NAD-bd"/>
</dbReference>
<reference evidence="6 7" key="1">
    <citation type="submission" date="2020-03" db="EMBL/GenBank/DDBJ databases">
        <title>WGS of the type strain of Planosporangium spp.</title>
        <authorList>
            <person name="Thawai C."/>
        </authorList>
    </citation>
    <scope>NUCLEOTIDE SEQUENCE [LARGE SCALE GENOMIC DNA]</scope>
    <source>
        <strain evidence="6 7">TBRC 5610</strain>
    </source>
</reference>
<dbReference type="PANTHER" id="PTHR23420">
    <property type="entry name" value="ADENOSYLHOMOCYSTEINASE"/>
    <property type="match status" value="1"/>
</dbReference>
<dbReference type="InterPro" id="IPR036291">
    <property type="entry name" value="NAD(P)-bd_dom_sf"/>
</dbReference>
<keyword evidence="4" id="KW-0520">NAD</keyword>
<evidence type="ECO:0000256" key="1">
    <source>
        <dbReference type="ARBA" id="ARBA00001911"/>
    </source>
</evidence>
<comment type="similarity">
    <text evidence="2">Belongs to the adenosylhomocysteinase family.</text>
</comment>
<gene>
    <name evidence="6" type="ORF">HC031_30900</name>
</gene>
<dbReference type="InterPro" id="IPR042172">
    <property type="entry name" value="Adenosylhomocyst_ase-like_sf"/>
</dbReference>
<evidence type="ECO:0000259" key="5">
    <source>
        <dbReference type="SMART" id="SM00997"/>
    </source>
</evidence>
<protein>
    <recommendedName>
        <fullName evidence="5">S-adenosyl-L-homocysteine hydrolase NAD binding domain-containing protein</fullName>
    </recommendedName>
</protein>
<keyword evidence="3" id="KW-0554">One-carbon metabolism</keyword>
<comment type="cofactor">
    <cofactor evidence="1">
        <name>NAD(+)</name>
        <dbReference type="ChEBI" id="CHEBI:57540"/>
    </cofactor>
</comment>
<dbReference type="Gene3D" id="3.40.50.1480">
    <property type="entry name" value="Adenosylhomocysteinase-like"/>
    <property type="match status" value="1"/>
</dbReference>
<evidence type="ECO:0000256" key="3">
    <source>
        <dbReference type="ARBA" id="ARBA00022563"/>
    </source>
</evidence>
<dbReference type="SUPFAM" id="SSF51735">
    <property type="entry name" value="NAD(P)-binding Rossmann-fold domains"/>
    <property type="match status" value="1"/>
</dbReference>
<name>A0ABX0Y9J9_9ACTN</name>
<dbReference type="EMBL" id="JAATVY010000045">
    <property type="protein sequence ID" value="NJC74090.1"/>
    <property type="molecule type" value="Genomic_DNA"/>
</dbReference>
<dbReference type="InterPro" id="IPR000043">
    <property type="entry name" value="Adenosylhomocysteinase-like"/>
</dbReference>
<dbReference type="Proteomes" id="UP000722989">
    <property type="component" value="Unassembled WGS sequence"/>
</dbReference>
<organism evidence="6 7">
    <name type="scientific">Planosporangium thailandense</name>
    <dbReference type="NCBI Taxonomy" id="765197"/>
    <lineage>
        <taxon>Bacteria</taxon>
        <taxon>Bacillati</taxon>
        <taxon>Actinomycetota</taxon>
        <taxon>Actinomycetes</taxon>
        <taxon>Micromonosporales</taxon>
        <taxon>Micromonosporaceae</taxon>
        <taxon>Planosporangium</taxon>
    </lineage>
</organism>
<keyword evidence="7" id="KW-1185">Reference proteome</keyword>
<feature type="domain" description="S-adenosyl-L-homocysteine hydrolase NAD binding" evidence="5">
    <location>
        <begin position="289"/>
        <end position="453"/>
    </location>
</feature>
<evidence type="ECO:0000313" key="7">
    <source>
        <dbReference type="Proteomes" id="UP000722989"/>
    </source>
</evidence>
<proteinExistence type="inferred from homology"/>
<dbReference type="Pfam" id="PF02826">
    <property type="entry name" value="2-Hacid_dh_C"/>
    <property type="match status" value="1"/>
</dbReference>